<dbReference type="EMBL" id="GBRH01280718">
    <property type="protein sequence ID" value="JAD17177.1"/>
    <property type="molecule type" value="Transcribed_RNA"/>
</dbReference>
<reference evidence="1" key="2">
    <citation type="journal article" date="2015" name="Data Brief">
        <title>Shoot transcriptome of the giant reed, Arundo donax.</title>
        <authorList>
            <person name="Barrero R.A."/>
            <person name="Guerrero F.D."/>
            <person name="Moolhuijzen P."/>
            <person name="Goolsby J.A."/>
            <person name="Tidwell J."/>
            <person name="Bellgard S.E."/>
            <person name="Bellgard M.I."/>
        </authorList>
    </citation>
    <scope>NUCLEOTIDE SEQUENCE</scope>
    <source>
        <tissue evidence="1">Shoot tissue taken approximately 20 cm above the soil surface</tissue>
    </source>
</reference>
<evidence type="ECO:0000313" key="1">
    <source>
        <dbReference type="EMBL" id="JAD17177.1"/>
    </source>
</evidence>
<dbReference type="AlphaFoldDB" id="A0A0A9TQQ4"/>
<accession>A0A0A9TQQ4</accession>
<proteinExistence type="predicted"/>
<organism evidence="1">
    <name type="scientific">Arundo donax</name>
    <name type="common">Giant reed</name>
    <name type="synonym">Donax arundinaceus</name>
    <dbReference type="NCBI Taxonomy" id="35708"/>
    <lineage>
        <taxon>Eukaryota</taxon>
        <taxon>Viridiplantae</taxon>
        <taxon>Streptophyta</taxon>
        <taxon>Embryophyta</taxon>
        <taxon>Tracheophyta</taxon>
        <taxon>Spermatophyta</taxon>
        <taxon>Magnoliopsida</taxon>
        <taxon>Liliopsida</taxon>
        <taxon>Poales</taxon>
        <taxon>Poaceae</taxon>
        <taxon>PACMAD clade</taxon>
        <taxon>Arundinoideae</taxon>
        <taxon>Arundineae</taxon>
        <taxon>Arundo</taxon>
    </lineage>
</organism>
<sequence>MVSPMQLCLTRMNLFIMTTELSLEYNCCTFVLFFCCVSVISLSFFYFILYSHSRPK</sequence>
<name>A0A0A9TQQ4_ARUDO</name>
<protein>
    <submittedName>
        <fullName evidence="1">Uncharacterized protein</fullName>
    </submittedName>
</protein>
<reference evidence="1" key="1">
    <citation type="submission" date="2014-09" db="EMBL/GenBank/DDBJ databases">
        <authorList>
            <person name="Magalhaes I.L.F."/>
            <person name="Oliveira U."/>
            <person name="Santos F.R."/>
            <person name="Vidigal T.H.D.A."/>
            <person name="Brescovit A.D."/>
            <person name="Santos A.J."/>
        </authorList>
    </citation>
    <scope>NUCLEOTIDE SEQUENCE</scope>
    <source>
        <tissue evidence="1">Shoot tissue taken approximately 20 cm above the soil surface</tissue>
    </source>
</reference>